<keyword evidence="1" id="KW-0808">Transferase</keyword>
<sequence>MSWKASSQQEKLSNYELEMLTIVEALKKFRGYLLGTTTKIVTDCNAFQKTKSKSLEPYNVDKTNPNDHYEVAKVRSNEGPAATSTSADYKKPWTEDITA</sequence>
<evidence type="ECO:0000313" key="9">
    <source>
        <dbReference type="EMBL" id="GFQ68262.1"/>
    </source>
</evidence>
<comment type="caution">
    <text evidence="9">The sequence shown here is derived from an EMBL/GenBank/DDBJ whole genome shotgun (WGS) entry which is preliminary data.</text>
</comment>
<evidence type="ECO:0000313" key="10">
    <source>
        <dbReference type="Proteomes" id="UP000887116"/>
    </source>
</evidence>
<reference evidence="9" key="1">
    <citation type="submission" date="2020-07" db="EMBL/GenBank/DDBJ databases">
        <title>Multicomponent nature underlies the extraordinary mechanical properties of spider dragline silk.</title>
        <authorList>
            <person name="Kono N."/>
            <person name="Nakamura H."/>
            <person name="Mori M."/>
            <person name="Yoshida Y."/>
            <person name="Ohtoshi R."/>
            <person name="Malay A.D."/>
            <person name="Moran D.A.P."/>
            <person name="Tomita M."/>
            <person name="Numata K."/>
            <person name="Arakawa K."/>
        </authorList>
    </citation>
    <scope>NUCLEOTIDE SEQUENCE</scope>
</reference>
<evidence type="ECO:0000256" key="1">
    <source>
        <dbReference type="ARBA" id="ARBA00022679"/>
    </source>
</evidence>
<protein>
    <recommendedName>
        <fullName evidence="8">Reverse transcriptase RNase H-like domain-containing protein</fullName>
    </recommendedName>
</protein>
<feature type="compositionally biased region" description="Basic and acidic residues" evidence="7">
    <location>
        <begin position="88"/>
        <end position="99"/>
    </location>
</feature>
<evidence type="ECO:0000256" key="3">
    <source>
        <dbReference type="ARBA" id="ARBA00022722"/>
    </source>
</evidence>
<organism evidence="9 10">
    <name type="scientific">Trichonephila clavata</name>
    <name type="common">Joro spider</name>
    <name type="synonym">Nephila clavata</name>
    <dbReference type="NCBI Taxonomy" id="2740835"/>
    <lineage>
        <taxon>Eukaryota</taxon>
        <taxon>Metazoa</taxon>
        <taxon>Ecdysozoa</taxon>
        <taxon>Arthropoda</taxon>
        <taxon>Chelicerata</taxon>
        <taxon>Arachnida</taxon>
        <taxon>Araneae</taxon>
        <taxon>Araneomorphae</taxon>
        <taxon>Entelegynae</taxon>
        <taxon>Araneoidea</taxon>
        <taxon>Nephilidae</taxon>
        <taxon>Trichonephila</taxon>
    </lineage>
</organism>
<keyword evidence="3" id="KW-0540">Nuclease</keyword>
<proteinExistence type="predicted"/>
<evidence type="ECO:0000256" key="5">
    <source>
        <dbReference type="ARBA" id="ARBA00022801"/>
    </source>
</evidence>
<dbReference type="EMBL" id="BMAO01010598">
    <property type="protein sequence ID" value="GFQ68262.1"/>
    <property type="molecule type" value="Genomic_DNA"/>
</dbReference>
<feature type="region of interest" description="Disordered" evidence="7">
    <location>
        <begin position="74"/>
        <end position="99"/>
    </location>
</feature>
<keyword evidence="6" id="KW-0695">RNA-directed DNA polymerase</keyword>
<dbReference type="OrthoDB" id="3863715at2759"/>
<dbReference type="GO" id="GO:0003964">
    <property type="term" value="F:RNA-directed DNA polymerase activity"/>
    <property type="evidence" value="ECO:0007669"/>
    <property type="project" value="UniProtKB-KW"/>
</dbReference>
<keyword evidence="5" id="KW-0378">Hydrolase</keyword>
<feature type="domain" description="Reverse transcriptase RNase H-like" evidence="8">
    <location>
        <begin position="1"/>
        <end position="54"/>
    </location>
</feature>
<dbReference type="AlphaFoldDB" id="A0A8X6F2J2"/>
<dbReference type="InterPro" id="IPR041373">
    <property type="entry name" value="RT_RNaseH"/>
</dbReference>
<name>A0A8X6F2J2_TRICU</name>
<gene>
    <name evidence="9" type="ORF">TNCT_409451</name>
</gene>
<keyword evidence="4" id="KW-0255">Endonuclease</keyword>
<evidence type="ECO:0000256" key="2">
    <source>
        <dbReference type="ARBA" id="ARBA00022695"/>
    </source>
</evidence>
<accession>A0A8X6F2J2</accession>
<evidence type="ECO:0000256" key="4">
    <source>
        <dbReference type="ARBA" id="ARBA00022759"/>
    </source>
</evidence>
<evidence type="ECO:0000259" key="8">
    <source>
        <dbReference type="Pfam" id="PF17917"/>
    </source>
</evidence>
<dbReference type="Pfam" id="PF17917">
    <property type="entry name" value="RT_RNaseH"/>
    <property type="match status" value="1"/>
</dbReference>
<keyword evidence="10" id="KW-1185">Reference proteome</keyword>
<dbReference type="Proteomes" id="UP000887116">
    <property type="component" value="Unassembled WGS sequence"/>
</dbReference>
<keyword evidence="2" id="KW-0548">Nucleotidyltransferase</keyword>
<evidence type="ECO:0000256" key="7">
    <source>
        <dbReference type="SAM" id="MobiDB-lite"/>
    </source>
</evidence>
<evidence type="ECO:0000256" key="6">
    <source>
        <dbReference type="ARBA" id="ARBA00022918"/>
    </source>
</evidence>
<dbReference type="GO" id="GO:0016787">
    <property type="term" value="F:hydrolase activity"/>
    <property type="evidence" value="ECO:0007669"/>
    <property type="project" value="UniProtKB-KW"/>
</dbReference>
<dbReference type="GO" id="GO:0004519">
    <property type="term" value="F:endonuclease activity"/>
    <property type="evidence" value="ECO:0007669"/>
    <property type="project" value="UniProtKB-KW"/>
</dbReference>